<dbReference type="GO" id="GO:0016874">
    <property type="term" value="F:ligase activity"/>
    <property type="evidence" value="ECO:0007669"/>
    <property type="project" value="UniProtKB-UniRule"/>
</dbReference>
<keyword evidence="3" id="KW-0436">Ligase</keyword>
<protein>
    <recommendedName>
        <fullName evidence="8">Carbamoyltransferase</fullName>
        <ecNumber evidence="8">6.2.-.-</ecNumber>
    </recommendedName>
</protein>
<evidence type="ECO:0000313" key="13">
    <source>
        <dbReference type="Proteomes" id="UP000230886"/>
    </source>
</evidence>
<evidence type="ECO:0000259" key="11">
    <source>
        <dbReference type="PROSITE" id="PS51163"/>
    </source>
</evidence>
<dbReference type="GO" id="GO:0051604">
    <property type="term" value="P:protein maturation"/>
    <property type="evidence" value="ECO:0007669"/>
    <property type="project" value="TreeGrafter"/>
</dbReference>
<dbReference type="GO" id="GO:0003998">
    <property type="term" value="F:acylphosphatase activity"/>
    <property type="evidence" value="ECO:0007669"/>
    <property type="project" value="UniProtKB-EC"/>
</dbReference>
<dbReference type="UniPathway" id="UPA00335"/>
<dbReference type="Pfam" id="PF17788">
    <property type="entry name" value="HypF_C"/>
    <property type="match status" value="1"/>
</dbReference>
<evidence type="ECO:0000256" key="1">
    <source>
        <dbReference type="ARBA" id="ARBA00004711"/>
    </source>
</evidence>
<evidence type="ECO:0000256" key="7">
    <source>
        <dbReference type="ARBA" id="ARBA00048220"/>
    </source>
</evidence>
<dbReference type="PANTHER" id="PTHR42959:SF1">
    <property type="entry name" value="CARBAMOYLTRANSFERASE HYPF"/>
    <property type="match status" value="1"/>
</dbReference>
<comment type="caution">
    <text evidence="12">The sequence shown here is derived from an EMBL/GenBank/DDBJ whole genome shotgun (WGS) entry which is preliminary data.</text>
</comment>
<dbReference type="InterPro" id="IPR004421">
    <property type="entry name" value="Carbamoyltransferase_HypF"/>
</dbReference>
<feature type="domain" description="YrdC-like" evidence="11">
    <location>
        <begin position="200"/>
        <end position="389"/>
    </location>
</feature>
<dbReference type="Proteomes" id="UP000230886">
    <property type="component" value="Unassembled WGS sequence"/>
</dbReference>
<gene>
    <name evidence="12" type="primary">hypF</name>
    <name evidence="12" type="ORF">CHR55_18740</name>
</gene>
<comment type="pathway">
    <text evidence="1">Protein modification; [NiFe] hydrogenase maturation.</text>
</comment>
<dbReference type="EC" id="6.2.-.-" evidence="8"/>
<keyword evidence="12" id="KW-0808">Transferase</keyword>
<reference evidence="12 13" key="1">
    <citation type="submission" date="2017-07" db="EMBL/GenBank/DDBJ databases">
        <title>Draft sequence of Rhodococcus enclensis 23b-28.</title>
        <authorList>
            <person name="Besaury L."/>
            <person name="Sancelme M."/>
            <person name="Amato P."/>
            <person name="Lallement A."/>
            <person name="Delort A.-M."/>
        </authorList>
    </citation>
    <scope>NUCLEOTIDE SEQUENCE [LARGE SCALE GENOMIC DNA]</scope>
    <source>
        <strain evidence="12 13">23b-28</strain>
    </source>
</reference>
<comment type="catalytic activity">
    <reaction evidence="7">
        <text>C-terminal L-cysteinyl-[HypE protein] + carbamoyl phosphate + ATP + H2O = C-terminal S-carboxamide-L-cysteinyl-[HypE protein] + AMP + phosphate + diphosphate + H(+)</text>
        <dbReference type="Rhea" id="RHEA:55636"/>
        <dbReference type="Rhea" id="RHEA-COMP:14247"/>
        <dbReference type="Rhea" id="RHEA-COMP:14392"/>
        <dbReference type="ChEBI" id="CHEBI:15377"/>
        <dbReference type="ChEBI" id="CHEBI:15378"/>
        <dbReference type="ChEBI" id="CHEBI:30616"/>
        <dbReference type="ChEBI" id="CHEBI:33019"/>
        <dbReference type="ChEBI" id="CHEBI:43474"/>
        <dbReference type="ChEBI" id="CHEBI:58228"/>
        <dbReference type="ChEBI" id="CHEBI:76913"/>
        <dbReference type="ChEBI" id="CHEBI:139126"/>
        <dbReference type="ChEBI" id="CHEBI:456215"/>
    </reaction>
</comment>
<dbReference type="PANTHER" id="PTHR42959">
    <property type="entry name" value="CARBAMOYLTRANSFERASE"/>
    <property type="match status" value="1"/>
</dbReference>
<dbReference type="RefSeq" id="WP_099697904.1">
    <property type="nucleotide sequence ID" value="NZ_NOVD01000013.1"/>
</dbReference>
<organism evidence="12 13">
    <name type="scientific">Rhodococcus qingshengii</name>
    <dbReference type="NCBI Taxonomy" id="334542"/>
    <lineage>
        <taxon>Bacteria</taxon>
        <taxon>Bacillati</taxon>
        <taxon>Actinomycetota</taxon>
        <taxon>Actinomycetes</taxon>
        <taxon>Mycobacteriales</taxon>
        <taxon>Nocardiaceae</taxon>
        <taxon>Rhodococcus</taxon>
        <taxon>Rhodococcus erythropolis group</taxon>
    </lineage>
</organism>
<dbReference type="NCBIfam" id="TIGR00143">
    <property type="entry name" value="hypF"/>
    <property type="match status" value="1"/>
</dbReference>
<dbReference type="EMBL" id="NOVD01000013">
    <property type="protein sequence ID" value="PCK25790.1"/>
    <property type="molecule type" value="Genomic_DNA"/>
</dbReference>
<dbReference type="Pfam" id="PF22521">
    <property type="entry name" value="HypF_C_2"/>
    <property type="match status" value="1"/>
</dbReference>
<feature type="active site" evidence="9">
    <location>
        <position position="37"/>
    </location>
</feature>
<proteinExistence type="inferred from homology"/>
<dbReference type="InterPro" id="IPR036046">
    <property type="entry name" value="Acylphosphatase-like_dom_sf"/>
</dbReference>
<comment type="similarity">
    <text evidence="2 8">Belongs to the carbamoyltransferase HypF family.</text>
</comment>
<evidence type="ECO:0000256" key="3">
    <source>
        <dbReference type="ARBA" id="ARBA00022598"/>
    </source>
</evidence>
<keyword evidence="5" id="KW-0863">Zinc-finger</keyword>
<keyword evidence="9" id="KW-0378">Hydrolase</keyword>
<evidence type="ECO:0000256" key="9">
    <source>
        <dbReference type="PROSITE-ProRule" id="PRU00520"/>
    </source>
</evidence>
<dbReference type="Pfam" id="PF00708">
    <property type="entry name" value="Acylphosphatase"/>
    <property type="match status" value="1"/>
</dbReference>
<dbReference type="InterPro" id="IPR011125">
    <property type="entry name" value="Znf_HypF"/>
</dbReference>
<keyword evidence="4" id="KW-0479">Metal-binding</keyword>
<evidence type="ECO:0000259" key="10">
    <source>
        <dbReference type="PROSITE" id="PS51160"/>
    </source>
</evidence>
<dbReference type="SUPFAM" id="SSF54975">
    <property type="entry name" value="Acylphosphatase/BLUF domain-like"/>
    <property type="match status" value="1"/>
</dbReference>
<dbReference type="Pfam" id="PF01300">
    <property type="entry name" value="Sua5_yciO_yrdC"/>
    <property type="match status" value="1"/>
</dbReference>
<dbReference type="InterPro" id="IPR006070">
    <property type="entry name" value="Sua5-like_dom"/>
</dbReference>
<sequence length="762" mass="81221">MMIASRVIARGVVQGVGFRPFVHATATELGLSGSVGNSALGVVIDIEGDGESIDAFVARVRNRPPPLARVESIEREDSPPLGRQGFCIIETDAGAVGRTLAPADVGICDDCLRELTDPSDRRFRHPFITCTNCGPRFTIIESMPYDRAATTMKRFPLCANCAAEYVDPSDRRFHAQPIACPECGPTLSFVEGDAPAVTGEGALLRARSLLRGGKILAVKGIGGFHLACDARDDRVVHDLRERKHRPSKPLAVMVRDVREARALGVVGDAEADAMSSHERPIVLVAKASGYTLSPSIAPGIPDIGIMLAYNPIQHLLLGLAGDAAGPAALVMTSANIGGEPILYSDDDLERVGDLTDGVLTHNRPILMPCDDSVMRIVGSGRQLLRRSRGYAPLPVAAPFDLPPTLAVGADLKNTFCLAEGAYVWPSQHIGDMGDLAVLDSFAASESHFESITGVVPHQIACDEHPRYRSSSWARSRSGDRPVRVVGHHHAHVASVMGENGRDGSEPVLGIAFDGTGYGADGAVWGGELLLATYKGHRRLAHLGYVPLPGGDAGVERPYRMALAHLWHAGLDWESDLAPVAACPPREQSVLLHQLETGFGCVDTSSMGRLFDAVSSLTGVRQSVDYEAQAAIELEGISRGVDCAPSRYTFDWVQSDDDSWTADPRSVIRAVVRDLRAKVPADVIGARFHESVAHLVLEWAIRGRELAGVDEVVLTGGVFQNPLLLVRACALLGEAGFTPLTGLQLPPNDGGLAYGQVLVGSSS</sequence>
<dbReference type="SUPFAM" id="SSF55821">
    <property type="entry name" value="YrdC/RibB"/>
    <property type="match status" value="1"/>
</dbReference>
<dbReference type="Gene3D" id="3.30.420.40">
    <property type="match status" value="1"/>
</dbReference>
<dbReference type="PROSITE" id="PS51163">
    <property type="entry name" value="YRDC"/>
    <property type="match status" value="1"/>
</dbReference>
<dbReference type="InterPro" id="IPR051060">
    <property type="entry name" value="Carbamoyltrans_HypF-like"/>
</dbReference>
<evidence type="ECO:0000313" key="12">
    <source>
        <dbReference type="EMBL" id="PCK25790.1"/>
    </source>
</evidence>
<feature type="domain" description="Acylphosphatase-like" evidence="10">
    <location>
        <begin position="4"/>
        <end position="90"/>
    </location>
</feature>
<dbReference type="GO" id="GO:0016743">
    <property type="term" value="F:carboxyl- or carbamoyltransferase activity"/>
    <property type="evidence" value="ECO:0007669"/>
    <property type="project" value="UniProtKB-UniRule"/>
</dbReference>
<dbReference type="GO" id="GO:0003725">
    <property type="term" value="F:double-stranded RNA binding"/>
    <property type="evidence" value="ECO:0007669"/>
    <property type="project" value="InterPro"/>
</dbReference>
<dbReference type="InterPro" id="IPR017945">
    <property type="entry name" value="DHBP_synth_RibB-like_a/b_dom"/>
</dbReference>
<dbReference type="InterPro" id="IPR001792">
    <property type="entry name" value="Acylphosphatase-like_dom"/>
</dbReference>
<dbReference type="PROSITE" id="PS51160">
    <property type="entry name" value="ACYLPHOSPHATASE_3"/>
    <property type="match status" value="1"/>
</dbReference>
<comment type="catalytic activity">
    <reaction evidence="9">
        <text>an acyl phosphate + H2O = a carboxylate + phosphate + H(+)</text>
        <dbReference type="Rhea" id="RHEA:14965"/>
        <dbReference type="ChEBI" id="CHEBI:15377"/>
        <dbReference type="ChEBI" id="CHEBI:15378"/>
        <dbReference type="ChEBI" id="CHEBI:29067"/>
        <dbReference type="ChEBI" id="CHEBI:43474"/>
        <dbReference type="ChEBI" id="CHEBI:59918"/>
        <dbReference type="EC" id="3.6.1.7"/>
    </reaction>
</comment>
<dbReference type="Gene3D" id="3.30.420.360">
    <property type="match status" value="1"/>
</dbReference>
<dbReference type="GO" id="GO:0008270">
    <property type="term" value="F:zinc ion binding"/>
    <property type="evidence" value="ECO:0007669"/>
    <property type="project" value="UniProtKB-KW"/>
</dbReference>
<dbReference type="InterPro" id="IPR041440">
    <property type="entry name" value="HypF_C"/>
</dbReference>
<name>A0A2A5J878_RHOSG</name>
<evidence type="ECO:0000256" key="6">
    <source>
        <dbReference type="ARBA" id="ARBA00022833"/>
    </source>
</evidence>
<dbReference type="Pfam" id="PF07503">
    <property type="entry name" value="zf-HYPF"/>
    <property type="match status" value="2"/>
</dbReference>
<evidence type="ECO:0000256" key="5">
    <source>
        <dbReference type="ARBA" id="ARBA00022771"/>
    </source>
</evidence>
<evidence type="ECO:0000256" key="4">
    <source>
        <dbReference type="ARBA" id="ARBA00022723"/>
    </source>
</evidence>
<dbReference type="Gene3D" id="3.30.110.120">
    <property type="match status" value="1"/>
</dbReference>
<dbReference type="PIRSF" id="PIRSF006256">
    <property type="entry name" value="CMPcnvr_hdrg_mat"/>
    <property type="match status" value="1"/>
</dbReference>
<dbReference type="InterPro" id="IPR055128">
    <property type="entry name" value="HypF_C_2"/>
</dbReference>
<dbReference type="Gene3D" id="3.90.870.50">
    <property type="match status" value="1"/>
</dbReference>
<feature type="active site" evidence="9">
    <location>
        <position position="19"/>
    </location>
</feature>
<accession>A0A2A5J878</accession>
<dbReference type="AlphaFoldDB" id="A0A2A5J878"/>
<evidence type="ECO:0000256" key="2">
    <source>
        <dbReference type="ARBA" id="ARBA00008097"/>
    </source>
</evidence>
<keyword evidence="6" id="KW-0862">Zinc</keyword>
<evidence type="ECO:0000256" key="8">
    <source>
        <dbReference type="PIRNR" id="PIRNR006256"/>
    </source>
</evidence>